<dbReference type="EMBL" id="OC858749">
    <property type="protein sequence ID" value="CAD7626808.1"/>
    <property type="molecule type" value="Genomic_DNA"/>
</dbReference>
<comment type="catalytic activity">
    <reaction evidence="7">
        <text>a hydroperoxide + [thioredoxin]-dithiol = an alcohol + [thioredoxin]-disulfide + H2O</text>
        <dbReference type="Rhea" id="RHEA:62620"/>
        <dbReference type="Rhea" id="RHEA-COMP:10698"/>
        <dbReference type="Rhea" id="RHEA-COMP:10700"/>
        <dbReference type="ChEBI" id="CHEBI:15377"/>
        <dbReference type="ChEBI" id="CHEBI:29950"/>
        <dbReference type="ChEBI" id="CHEBI:30879"/>
        <dbReference type="ChEBI" id="CHEBI:35924"/>
        <dbReference type="ChEBI" id="CHEBI:50058"/>
        <dbReference type="EC" id="1.11.1.24"/>
    </reaction>
</comment>
<organism evidence="10">
    <name type="scientific">Medioppia subpectinata</name>
    <dbReference type="NCBI Taxonomy" id="1979941"/>
    <lineage>
        <taxon>Eukaryota</taxon>
        <taxon>Metazoa</taxon>
        <taxon>Ecdysozoa</taxon>
        <taxon>Arthropoda</taxon>
        <taxon>Chelicerata</taxon>
        <taxon>Arachnida</taxon>
        <taxon>Acari</taxon>
        <taxon>Acariformes</taxon>
        <taxon>Sarcoptiformes</taxon>
        <taxon>Oribatida</taxon>
        <taxon>Brachypylina</taxon>
        <taxon>Oppioidea</taxon>
        <taxon>Oppiidae</taxon>
        <taxon>Medioppia</taxon>
    </lineage>
</organism>
<dbReference type="Gene3D" id="3.40.30.10">
    <property type="entry name" value="Glutaredoxin"/>
    <property type="match status" value="1"/>
</dbReference>
<dbReference type="AlphaFoldDB" id="A0A7R9KP65"/>
<accession>A0A7R9KP65</accession>
<sequence length="243" mass="26905">MSETIHHSTQYHHIIEDNAHTCRQQHLTDISLNRRLKRSIARKTKEMLNLGQIFPDVRAESTAGAIHLYEYLGDNWGLILSHPKDFTPVCTTEIGRLSQLKPEFDKRGVKVLLISCDSVDDHNLWAQDVAQYCGAKVPYPMIGDESGQIATQIGMLDKLVIPSLMVPPPHLAPPDYEEATKSCAPPDYETATKSNEFKFVPNITTNPSIPPTPPPPPMDTTSQQSTQLSNTAPNVSIPESSVA</sequence>
<evidence type="ECO:0000256" key="8">
    <source>
        <dbReference type="SAM" id="MobiDB-lite"/>
    </source>
</evidence>
<keyword evidence="5" id="KW-0560">Oxidoreductase</keyword>
<reference evidence="10" key="1">
    <citation type="submission" date="2020-11" db="EMBL/GenBank/DDBJ databases">
        <authorList>
            <person name="Tran Van P."/>
        </authorList>
    </citation>
    <scope>NUCLEOTIDE SEQUENCE</scope>
</reference>
<dbReference type="InterPro" id="IPR050217">
    <property type="entry name" value="Peroxiredoxin"/>
</dbReference>
<dbReference type="Proteomes" id="UP000759131">
    <property type="component" value="Unassembled WGS sequence"/>
</dbReference>
<keyword evidence="11" id="KW-1185">Reference proteome</keyword>
<dbReference type="InterPro" id="IPR013766">
    <property type="entry name" value="Thioredoxin_domain"/>
</dbReference>
<evidence type="ECO:0000313" key="11">
    <source>
        <dbReference type="Proteomes" id="UP000759131"/>
    </source>
</evidence>
<dbReference type="PANTHER" id="PTHR10681:SF121">
    <property type="entry name" value="ALKYL HYDROPEROXIDE REDUCTASE C"/>
    <property type="match status" value="1"/>
</dbReference>
<dbReference type="PROSITE" id="PS51352">
    <property type="entry name" value="THIOREDOXIN_2"/>
    <property type="match status" value="1"/>
</dbReference>
<dbReference type="InterPro" id="IPR000866">
    <property type="entry name" value="AhpC/TSA"/>
</dbReference>
<dbReference type="EMBL" id="CAJPIZ010004174">
    <property type="protein sequence ID" value="CAG2107238.1"/>
    <property type="molecule type" value="Genomic_DNA"/>
</dbReference>
<dbReference type="GO" id="GO:0006979">
    <property type="term" value="P:response to oxidative stress"/>
    <property type="evidence" value="ECO:0007669"/>
    <property type="project" value="TreeGrafter"/>
</dbReference>
<dbReference type="Pfam" id="PF00578">
    <property type="entry name" value="AhpC-TSA"/>
    <property type="match status" value="1"/>
</dbReference>
<name>A0A7R9KP65_9ACAR</name>
<dbReference type="PANTHER" id="PTHR10681">
    <property type="entry name" value="THIOREDOXIN PEROXIDASE"/>
    <property type="match status" value="1"/>
</dbReference>
<feature type="compositionally biased region" description="Pro residues" evidence="8">
    <location>
        <begin position="208"/>
        <end position="218"/>
    </location>
</feature>
<evidence type="ECO:0000256" key="4">
    <source>
        <dbReference type="ARBA" id="ARBA00022862"/>
    </source>
</evidence>
<keyword evidence="6" id="KW-0676">Redox-active center</keyword>
<feature type="compositionally biased region" description="Polar residues" evidence="8">
    <location>
        <begin position="230"/>
        <end position="243"/>
    </location>
</feature>
<gene>
    <name evidence="10" type="ORF">OSB1V03_LOCUS7240</name>
</gene>
<dbReference type="SUPFAM" id="SSF52833">
    <property type="entry name" value="Thioredoxin-like"/>
    <property type="match status" value="1"/>
</dbReference>
<evidence type="ECO:0000256" key="2">
    <source>
        <dbReference type="ARBA" id="ARBA00013017"/>
    </source>
</evidence>
<evidence type="ECO:0000256" key="6">
    <source>
        <dbReference type="ARBA" id="ARBA00023284"/>
    </source>
</evidence>
<evidence type="ECO:0000256" key="7">
    <source>
        <dbReference type="ARBA" id="ARBA00049091"/>
    </source>
</evidence>
<dbReference type="EC" id="1.11.1.24" evidence="2"/>
<dbReference type="GO" id="GO:0045454">
    <property type="term" value="P:cell redox homeostasis"/>
    <property type="evidence" value="ECO:0007669"/>
    <property type="project" value="TreeGrafter"/>
</dbReference>
<evidence type="ECO:0000256" key="1">
    <source>
        <dbReference type="ARBA" id="ARBA00009796"/>
    </source>
</evidence>
<feature type="domain" description="Thioredoxin" evidence="9">
    <location>
        <begin position="48"/>
        <end position="181"/>
    </location>
</feature>
<dbReference type="InterPro" id="IPR036249">
    <property type="entry name" value="Thioredoxin-like_sf"/>
</dbReference>
<feature type="region of interest" description="Disordered" evidence="8">
    <location>
        <begin position="195"/>
        <end position="243"/>
    </location>
</feature>
<comment type="similarity">
    <text evidence="1">Belongs to the peroxiredoxin family. AhpC/Prx1 subfamily.</text>
</comment>
<keyword evidence="3" id="KW-0575">Peroxidase</keyword>
<feature type="compositionally biased region" description="Low complexity" evidence="8">
    <location>
        <begin position="219"/>
        <end position="229"/>
    </location>
</feature>
<dbReference type="GO" id="GO:0033554">
    <property type="term" value="P:cellular response to stress"/>
    <property type="evidence" value="ECO:0007669"/>
    <property type="project" value="TreeGrafter"/>
</dbReference>
<keyword evidence="4" id="KW-0049">Antioxidant</keyword>
<evidence type="ECO:0000256" key="5">
    <source>
        <dbReference type="ARBA" id="ARBA00023002"/>
    </source>
</evidence>
<dbReference type="GO" id="GO:0042744">
    <property type="term" value="P:hydrogen peroxide catabolic process"/>
    <property type="evidence" value="ECO:0007669"/>
    <property type="project" value="TreeGrafter"/>
</dbReference>
<evidence type="ECO:0000313" key="10">
    <source>
        <dbReference type="EMBL" id="CAD7626808.1"/>
    </source>
</evidence>
<proteinExistence type="inferred from homology"/>
<dbReference type="OrthoDB" id="2996783at2759"/>
<dbReference type="GO" id="GO:0008379">
    <property type="term" value="F:thioredoxin peroxidase activity"/>
    <property type="evidence" value="ECO:0007669"/>
    <property type="project" value="TreeGrafter"/>
</dbReference>
<protein>
    <recommendedName>
        <fullName evidence="2">thioredoxin-dependent peroxiredoxin</fullName>
        <ecNumber evidence="2">1.11.1.24</ecNumber>
    </recommendedName>
</protein>
<dbReference type="GO" id="GO:0005829">
    <property type="term" value="C:cytosol"/>
    <property type="evidence" value="ECO:0007669"/>
    <property type="project" value="TreeGrafter"/>
</dbReference>
<evidence type="ECO:0000256" key="3">
    <source>
        <dbReference type="ARBA" id="ARBA00022559"/>
    </source>
</evidence>
<evidence type="ECO:0000259" key="9">
    <source>
        <dbReference type="PROSITE" id="PS51352"/>
    </source>
</evidence>